<protein>
    <submittedName>
        <fullName evidence="1">Uncharacterized protein</fullName>
    </submittedName>
</protein>
<proteinExistence type="evidence at transcript level"/>
<sequence>MRSGSRTDEMQMLWTNGGVHACLHIPHSRHVLREMDLWTLRRSRERRIPQIRQQIHGDGGSSDGAHGFLQHLQTETPRLRAVCKLFHQSAGFLIFCDICCKLIKLVILDDQQKRLRRMTKG</sequence>
<evidence type="ECO:0000313" key="1">
    <source>
        <dbReference type="EMBL" id="ABR17029.1"/>
    </source>
</evidence>
<accession>B8LMZ9</accession>
<reference evidence="1" key="1">
    <citation type="submission" date="2007-06" db="EMBL/GenBank/DDBJ databases">
        <title>Full length cDNA sequences from Sitka Spruce (Picea sitchensis).</title>
        <authorList>
            <person name="Ralph S.G."/>
            <person name="Chun H.E."/>
            <person name="Liao N."/>
            <person name="Ali J."/>
            <person name="Reid K."/>
            <person name="Kolosova N."/>
            <person name="Cooper N."/>
            <person name="Cullis C."/>
            <person name="Jancsik S."/>
            <person name="Moore R."/>
            <person name="Mayo M."/>
            <person name="Wagner S."/>
            <person name="Holt R.A."/>
            <person name="Jones S.J.M."/>
            <person name="Marra M.A."/>
            <person name="Ritland C.E."/>
            <person name="Ritland K."/>
            <person name="Bohlmann J."/>
        </authorList>
    </citation>
    <scope>NUCLEOTIDE SEQUENCE</scope>
    <source>
        <tissue evidence="1">Green portion of the leader tissue</tissue>
    </source>
</reference>
<dbReference type="EMBL" id="EF677183">
    <property type="protein sequence ID" value="ABR17029.1"/>
    <property type="molecule type" value="mRNA"/>
</dbReference>
<organism evidence="1">
    <name type="scientific">Picea sitchensis</name>
    <name type="common">Sitka spruce</name>
    <name type="synonym">Pinus sitchensis</name>
    <dbReference type="NCBI Taxonomy" id="3332"/>
    <lineage>
        <taxon>Eukaryota</taxon>
        <taxon>Viridiplantae</taxon>
        <taxon>Streptophyta</taxon>
        <taxon>Embryophyta</taxon>
        <taxon>Tracheophyta</taxon>
        <taxon>Spermatophyta</taxon>
        <taxon>Pinopsida</taxon>
        <taxon>Pinidae</taxon>
        <taxon>Conifers I</taxon>
        <taxon>Pinales</taxon>
        <taxon>Pinaceae</taxon>
        <taxon>Picea</taxon>
    </lineage>
</organism>
<dbReference type="AlphaFoldDB" id="B8LMZ9"/>
<name>B8LMZ9_PICSI</name>